<evidence type="ECO:0000313" key="2">
    <source>
        <dbReference type="Proteomes" id="UP001558652"/>
    </source>
</evidence>
<accession>A0ABD0YTZ1</accession>
<name>A0ABD0YTZ1_9HEMI</name>
<comment type="caution">
    <text evidence="1">The sequence shown here is derived from an EMBL/GenBank/DDBJ whole genome shotgun (WGS) entry which is preliminary data.</text>
</comment>
<dbReference type="Proteomes" id="UP001558652">
    <property type="component" value="Unassembled WGS sequence"/>
</dbReference>
<proteinExistence type="predicted"/>
<keyword evidence="2" id="KW-1185">Reference proteome</keyword>
<sequence length="239" mass="26777">MRYGPASRLVLRILRPSAEKVILLAVQTMHCTDGLTSSSQITSWEGGRSGEIVVTPARDTQSACHWDEGRSMTPKEEVLEKPQLMEFNESPCGVLSKDATTEEGNGERTLVQKIKAFFCSSLPCKRSSTPRTRTPLLVVRNSSMWQPSRDTMTCHYLRSICFRKLTMELGHGFAKRSELDDRTNLASVGGEANGLRSEWRGLGFILNVSNPHYTQVYQGTCHHLSWIPLGPGQIYLEYP</sequence>
<dbReference type="EMBL" id="JBFDAA010000002">
    <property type="protein sequence ID" value="KAL1139345.1"/>
    <property type="molecule type" value="Genomic_DNA"/>
</dbReference>
<organism evidence="1 2">
    <name type="scientific">Ranatra chinensis</name>
    <dbReference type="NCBI Taxonomy" id="642074"/>
    <lineage>
        <taxon>Eukaryota</taxon>
        <taxon>Metazoa</taxon>
        <taxon>Ecdysozoa</taxon>
        <taxon>Arthropoda</taxon>
        <taxon>Hexapoda</taxon>
        <taxon>Insecta</taxon>
        <taxon>Pterygota</taxon>
        <taxon>Neoptera</taxon>
        <taxon>Paraneoptera</taxon>
        <taxon>Hemiptera</taxon>
        <taxon>Heteroptera</taxon>
        <taxon>Panheteroptera</taxon>
        <taxon>Nepomorpha</taxon>
        <taxon>Nepidae</taxon>
        <taxon>Ranatrinae</taxon>
        <taxon>Ranatra</taxon>
    </lineage>
</organism>
<evidence type="ECO:0000313" key="1">
    <source>
        <dbReference type="EMBL" id="KAL1139345.1"/>
    </source>
</evidence>
<dbReference type="AlphaFoldDB" id="A0ABD0YTZ1"/>
<protein>
    <submittedName>
        <fullName evidence="1">Uncharacterized protein</fullName>
    </submittedName>
</protein>
<gene>
    <name evidence="1" type="ORF">AAG570_006329</name>
</gene>
<reference evidence="1 2" key="1">
    <citation type="submission" date="2024-07" db="EMBL/GenBank/DDBJ databases">
        <title>Chromosome-level genome assembly of the water stick insect Ranatra chinensis (Heteroptera: Nepidae).</title>
        <authorList>
            <person name="Liu X."/>
        </authorList>
    </citation>
    <scope>NUCLEOTIDE SEQUENCE [LARGE SCALE GENOMIC DNA]</scope>
    <source>
        <strain evidence="1">Cailab_2021Rc</strain>
        <tissue evidence="1">Muscle</tissue>
    </source>
</reference>